<keyword evidence="3" id="KW-1185">Reference proteome</keyword>
<evidence type="ECO:0000256" key="1">
    <source>
        <dbReference type="SAM" id="Coils"/>
    </source>
</evidence>
<sequence>MTDMEKLILEHMEVMREQLTRQRKSLERVRAKLTEMMAEAALSNEKVEASEAQLQSVADISQFMKQEEESQSLDYSLLDFVYVEEVYESEDVNHNSILE</sequence>
<organism evidence="2 3">
    <name type="scientific">Datura stramonium</name>
    <name type="common">Jimsonweed</name>
    <name type="synonym">Common thornapple</name>
    <dbReference type="NCBI Taxonomy" id="4076"/>
    <lineage>
        <taxon>Eukaryota</taxon>
        <taxon>Viridiplantae</taxon>
        <taxon>Streptophyta</taxon>
        <taxon>Embryophyta</taxon>
        <taxon>Tracheophyta</taxon>
        <taxon>Spermatophyta</taxon>
        <taxon>Magnoliopsida</taxon>
        <taxon>eudicotyledons</taxon>
        <taxon>Gunneridae</taxon>
        <taxon>Pentapetalae</taxon>
        <taxon>asterids</taxon>
        <taxon>lamiids</taxon>
        <taxon>Solanales</taxon>
        <taxon>Solanaceae</taxon>
        <taxon>Solanoideae</taxon>
        <taxon>Datureae</taxon>
        <taxon>Datura</taxon>
    </lineage>
</organism>
<feature type="coiled-coil region" evidence="1">
    <location>
        <begin position="9"/>
        <end position="46"/>
    </location>
</feature>
<keyword evidence="1" id="KW-0175">Coiled coil</keyword>
<name>A0ABS8T0F1_DATST</name>
<comment type="caution">
    <text evidence="2">The sequence shown here is derived from an EMBL/GenBank/DDBJ whole genome shotgun (WGS) entry which is preliminary data.</text>
</comment>
<proteinExistence type="predicted"/>
<dbReference type="EMBL" id="JACEIK010000995">
    <property type="protein sequence ID" value="MCD7464817.1"/>
    <property type="molecule type" value="Genomic_DNA"/>
</dbReference>
<reference evidence="2 3" key="1">
    <citation type="journal article" date="2021" name="BMC Genomics">
        <title>Datura genome reveals duplications of psychoactive alkaloid biosynthetic genes and high mutation rate following tissue culture.</title>
        <authorList>
            <person name="Rajewski A."/>
            <person name="Carter-House D."/>
            <person name="Stajich J."/>
            <person name="Litt A."/>
        </authorList>
    </citation>
    <scope>NUCLEOTIDE SEQUENCE [LARGE SCALE GENOMIC DNA]</scope>
    <source>
        <strain evidence="2">AR-01</strain>
    </source>
</reference>
<gene>
    <name evidence="2" type="ORF">HAX54_053451</name>
</gene>
<dbReference type="Proteomes" id="UP000823775">
    <property type="component" value="Unassembled WGS sequence"/>
</dbReference>
<evidence type="ECO:0000313" key="2">
    <source>
        <dbReference type="EMBL" id="MCD7464817.1"/>
    </source>
</evidence>
<accession>A0ABS8T0F1</accession>
<protein>
    <submittedName>
        <fullName evidence="2">Uncharacterized protein</fullName>
    </submittedName>
</protein>
<evidence type="ECO:0000313" key="3">
    <source>
        <dbReference type="Proteomes" id="UP000823775"/>
    </source>
</evidence>